<reference evidence="1" key="1">
    <citation type="submission" date="2019-10" db="EMBL/GenBank/DDBJ databases">
        <authorList>
            <consortium name="DOE Joint Genome Institute"/>
            <person name="Kuo A."/>
            <person name="Miyauchi S."/>
            <person name="Kiss E."/>
            <person name="Drula E."/>
            <person name="Kohler A."/>
            <person name="Sanchez-Garcia M."/>
            <person name="Andreopoulos B."/>
            <person name="Barry K.W."/>
            <person name="Bonito G."/>
            <person name="Buee M."/>
            <person name="Carver A."/>
            <person name="Chen C."/>
            <person name="Cichocki N."/>
            <person name="Clum A."/>
            <person name="Culley D."/>
            <person name="Crous P.W."/>
            <person name="Fauchery L."/>
            <person name="Girlanda M."/>
            <person name="Hayes R."/>
            <person name="Keri Z."/>
            <person name="Labutti K."/>
            <person name="Lipzen A."/>
            <person name="Lombard V."/>
            <person name="Magnuson J."/>
            <person name="Maillard F."/>
            <person name="Morin E."/>
            <person name="Murat C."/>
            <person name="Nolan M."/>
            <person name="Ohm R."/>
            <person name="Pangilinan J."/>
            <person name="Pereira M."/>
            <person name="Perotto S."/>
            <person name="Peter M."/>
            <person name="Riley R."/>
            <person name="Sitrit Y."/>
            <person name="Stielow B."/>
            <person name="Szollosi G."/>
            <person name="Zifcakova L."/>
            <person name="Stursova M."/>
            <person name="Spatafora J.W."/>
            <person name="Tedersoo L."/>
            <person name="Vaario L.-M."/>
            <person name="Yamada A."/>
            <person name="Yan M."/>
            <person name="Wang P."/>
            <person name="Xu J."/>
            <person name="Bruns T."/>
            <person name="Baldrian P."/>
            <person name="Vilgalys R."/>
            <person name="Henrissat B."/>
            <person name="Grigoriev I.V."/>
            <person name="Hibbett D."/>
            <person name="Nagy L.G."/>
            <person name="Martin F.M."/>
        </authorList>
    </citation>
    <scope>NUCLEOTIDE SEQUENCE</scope>
    <source>
        <strain evidence="1">P2</strain>
    </source>
</reference>
<organism evidence="1 2">
    <name type="scientific">Thelephora ganbajun</name>
    <name type="common">Ganba fungus</name>
    <dbReference type="NCBI Taxonomy" id="370292"/>
    <lineage>
        <taxon>Eukaryota</taxon>
        <taxon>Fungi</taxon>
        <taxon>Dikarya</taxon>
        <taxon>Basidiomycota</taxon>
        <taxon>Agaricomycotina</taxon>
        <taxon>Agaricomycetes</taxon>
        <taxon>Thelephorales</taxon>
        <taxon>Thelephoraceae</taxon>
        <taxon>Thelephora</taxon>
    </lineage>
</organism>
<accession>A0ACB6ZG91</accession>
<dbReference type="Proteomes" id="UP000886501">
    <property type="component" value="Unassembled WGS sequence"/>
</dbReference>
<comment type="caution">
    <text evidence="1">The sequence shown here is derived from an EMBL/GenBank/DDBJ whole genome shotgun (WGS) entry which is preliminary data.</text>
</comment>
<gene>
    <name evidence="1" type="ORF">BDM02DRAFT_3114851</name>
</gene>
<evidence type="ECO:0000313" key="1">
    <source>
        <dbReference type="EMBL" id="KAF9648830.1"/>
    </source>
</evidence>
<evidence type="ECO:0000313" key="2">
    <source>
        <dbReference type="Proteomes" id="UP000886501"/>
    </source>
</evidence>
<dbReference type="EMBL" id="MU118007">
    <property type="protein sequence ID" value="KAF9648830.1"/>
    <property type="molecule type" value="Genomic_DNA"/>
</dbReference>
<proteinExistence type="predicted"/>
<protein>
    <submittedName>
        <fullName evidence="1">Uncharacterized protein</fullName>
    </submittedName>
</protein>
<keyword evidence="2" id="KW-1185">Reference proteome</keyword>
<name>A0ACB6ZG91_THEGA</name>
<reference evidence="1" key="2">
    <citation type="journal article" date="2020" name="Nat. Commun.">
        <title>Large-scale genome sequencing of mycorrhizal fungi provides insights into the early evolution of symbiotic traits.</title>
        <authorList>
            <person name="Miyauchi S."/>
            <person name="Kiss E."/>
            <person name="Kuo A."/>
            <person name="Drula E."/>
            <person name="Kohler A."/>
            <person name="Sanchez-Garcia M."/>
            <person name="Morin E."/>
            <person name="Andreopoulos B."/>
            <person name="Barry K.W."/>
            <person name="Bonito G."/>
            <person name="Buee M."/>
            <person name="Carver A."/>
            <person name="Chen C."/>
            <person name="Cichocki N."/>
            <person name="Clum A."/>
            <person name="Culley D."/>
            <person name="Crous P.W."/>
            <person name="Fauchery L."/>
            <person name="Girlanda M."/>
            <person name="Hayes R.D."/>
            <person name="Keri Z."/>
            <person name="LaButti K."/>
            <person name="Lipzen A."/>
            <person name="Lombard V."/>
            <person name="Magnuson J."/>
            <person name="Maillard F."/>
            <person name="Murat C."/>
            <person name="Nolan M."/>
            <person name="Ohm R.A."/>
            <person name="Pangilinan J."/>
            <person name="Pereira M.F."/>
            <person name="Perotto S."/>
            <person name="Peter M."/>
            <person name="Pfister S."/>
            <person name="Riley R."/>
            <person name="Sitrit Y."/>
            <person name="Stielow J.B."/>
            <person name="Szollosi G."/>
            <person name="Zifcakova L."/>
            <person name="Stursova M."/>
            <person name="Spatafora J.W."/>
            <person name="Tedersoo L."/>
            <person name="Vaario L.M."/>
            <person name="Yamada A."/>
            <person name="Yan M."/>
            <person name="Wang P."/>
            <person name="Xu J."/>
            <person name="Bruns T."/>
            <person name="Baldrian P."/>
            <person name="Vilgalys R."/>
            <person name="Dunand C."/>
            <person name="Henrissat B."/>
            <person name="Grigoriev I.V."/>
            <person name="Hibbett D."/>
            <person name="Nagy L.G."/>
            <person name="Martin F.M."/>
        </authorList>
    </citation>
    <scope>NUCLEOTIDE SEQUENCE</scope>
    <source>
        <strain evidence="1">P2</strain>
    </source>
</reference>
<sequence>MRVFPQELVDLVVDKLAEFPGPFGPFTPHVEISDYSTISRQWLTRTQKHHFEMIQFNGQDDLEKWRTTIEPDPSGVSRHVRRLFWLDLDTLEGFDEHIRAFTHVKRAEFSECELFNLLDDVLPLTLLGSSLVELEIDMATTTPGVMASLLAALPHLGRLLARNLKVEHDYSYYPIPLPARIPFFEGANTLSLTLRKYLPGYLDWIPQIARFRDLRVDCSLAQYDWVVVNRWITSSSESLEYLGFEWDTWGFPFDPLDLSGCTSLRTVKLPVPLSHPGIFGEIVLPSLSSPQLSRVVLELRETDTRGIDSDGWKKMDKYLSRLAKRFKATHEGTKMEVEVFADQEESALVLEQIRDWRPMPDTEKEAIVVFRAQEN</sequence>